<dbReference type="Gene3D" id="3.30.70.120">
    <property type="match status" value="1"/>
</dbReference>
<evidence type="ECO:0000313" key="2">
    <source>
        <dbReference type="EMBL" id="GHD65560.1"/>
    </source>
</evidence>
<keyword evidence="3" id="KW-1185">Reference proteome</keyword>
<comment type="caution">
    <text evidence="2">The sequence shown here is derived from an EMBL/GenBank/DDBJ whole genome shotgun (WGS) entry which is preliminary data.</text>
</comment>
<dbReference type="SUPFAM" id="SSF54913">
    <property type="entry name" value="GlnB-like"/>
    <property type="match status" value="1"/>
</dbReference>
<name>A0ABQ3H3R2_9NEIS</name>
<dbReference type="Pfam" id="PF03091">
    <property type="entry name" value="CutA1"/>
    <property type="match status" value="1"/>
</dbReference>
<comment type="similarity">
    <text evidence="1">Belongs to the CutA family.</text>
</comment>
<dbReference type="EMBL" id="BMYO01000007">
    <property type="protein sequence ID" value="GHD65560.1"/>
    <property type="molecule type" value="Genomic_DNA"/>
</dbReference>
<evidence type="ECO:0000256" key="1">
    <source>
        <dbReference type="ARBA" id="ARBA00010169"/>
    </source>
</evidence>
<evidence type="ECO:0000313" key="3">
    <source>
        <dbReference type="Proteomes" id="UP000604737"/>
    </source>
</evidence>
<reference evidence="3" key="1">
    <citation type="journal article" date="2019" name="Int. J. Syst. Evol. Microbiol.">
        <title>The Global Catalogue of Microorganisms (GCM) 10K type strain sequencing project: providing services to taxonomists for standard genome sequencing and annotation.</title>
        <authorList>
            <consortium name="The Broad Institute Genomics Platform"/>
            <consortium name="The Broad Institute Genome Sequencing Center for Infectious Disease"/>
            <person name="Wu L."/>
            <person name="Ma J."/>
        </authorList>
    </citation>
    <scope>NUCLEOTIDE SEQUENCE [LARGE SCALE GENOMIC DNA]</scope>
    <source>
        <strain evidence="3">KCTC 23701</strain>
    </source>
</reference>
<protein>
    <submittedName>
        <fullName evidence="2">Divalent-cation tolerance protein CutA</fullName>
    </submittedName>
</protein>
<gene>
    <name evidence="2" type="primary">cutA</name>
    <name evidence="2" type="ORF">GCM10007350_26210</name>
</gene>
<dbReference type="PANTHER" id="PTHR23419">
    <property type="entry name" value="DIVALENT CATION TOLERANCE CUTA-RELATED"/>
    <property type="match status" value="1"/>
</dbReference>
<dbReference type="Proteomes" id="UP000604737">
    <property type="component" value="Unassembled WGS sequence"/>
</dbReference>
<sequence length="115" mass="12496">MNTPDQSATSHCAVVVICNCPDAATADRLATGLLEARLAACVNRLAPVQSIYRWEGRIETAEEVPLLAKTTLAAFPALQLWLAERHPYEVPEIIALPVTAGLPAYLDWLNDEVLS</sequence>
<dbReference type="RefSeq" id="WP_189461351.1">
    <property type="nucleotide sequence ID" value="NZ_BMYO01000007.1"/>
</dbReference>
<organism evidence="2 3">
    <name type="scientific">Jeongeupia chitinilytica</name>
    <dbReference type="NCBI Taxonomy" id="1041641"/>
    <lineage>
        <taxon>Bacteria</taxon>
        <taxon>Pseudomonadati</taxon>
        <taxon>Pseudomonadota</taxon>
        <taxon>Betaproteobacteria</taxon>
        <taxon>Neisseriales</taxon>
        <taxon>Chitinibacteraceae</taxon>
        <taxon>Jeongeupia</taxon>
    </lineage>
</organism>
<dbReference type="PANTHER" id="PTHR23419:SF8">
    <property type="entry name" value="FI09726P"/>
    <property type="match status" value="1"/>
</dbReference>
<proteinExistence type="inferred from homology"/>
<dbReference type="InterPro" id="IPR004323">
    <property type="entry name" value="Ion_tolerance_CutA"/>
</dbReference>
<dbReference type="InterPro" id="IPR011322">
    <property type="entry name" value="N-reg_PII-like_a/b"/>
</dbReference>
<dbReference type="InterPro" id="IPR015867">
    <property type="entry name" value="N-reg_PII/ATP_PRibTrfase_C"/>
</dbReference>
<accession>A0ABQ3H3R2</accession>